<organism evidence="1 2">
    <name type="scientific">Microbulbifer thermotolerans</name>
    <dbReference type="NCBI Taxonomy" id="252514"/>
    <lineage>
        <taxon>Bacteria</taxon>
        <taxon>Pseudomonadati</taxon>
        <taxon>Pseudomonadota</taxon>
        <taxon>Gammaproteobacteria</taxon>
        <taxon>Cellvibrionales</taxon>
        <taxon>Microbulbiferaceae</taxon>
        <taxon>Microbulbifer</taxon>
    </lineage>
</organism>
<dbReference type="GeneID" id="88092581"/>
<dbReference type="Proteomes" id="UP001209730">
    <property type="component" value="Unassembled WGS sequence"/>
</dbReference>
<dbReference type="GO" id="GO:0004803">
    <property type="term" value="F:transposase activity"/>
    <property type="evidence" value="ECO:0007669"/>
    <property type="project" value="InterPro"/>
</dbReference>
<dbReference type="Gene3D" id="3.30.70.1290">
    <property type="entry name" value="Transposase IS200-like"/>
    <property type="match status" value="1"/>
</dbReference>
<evidence type="ECO:0008006" key="3">
    <source>
        <dbReference type="Google" id="ProtNLM"/>
    </source>
</evidence>
<name>A0AB35HWG5_MICTH</name>
<dbReference type="EMBL" id="JAPHQB010000009">
    <property type="protein sequence ID" value="MCX2801510.1"/>
    <property type="molecule type" value="Genomic_DNA"/>
</dbReference>
<dbReference type="PANTHER" id="PTHR34322">
    <property type="entry name" value="TRANSPOSASE, Y1_TNP DOMAIN-CONTAINING"/>
    <property type="match status" value="1"/>
</dbReference>
<dbReference type="InterPro" id="IPR036515">
    <property type="entry name" value="Transposase_17_sf"/>
</dbReference>
<reference evidence="1" key="1">
    <citation type="submission" date="2022-11" db="EMBL/GenBank/DDBJ databases">
        <title>Chitin-degrading and fungicidal potential of chitinolytic bacterial strains from marine environment of the Pacific Ocean regions.</title>
        <authorList>
            <person name="Pentekhina I."/>
            <person name="Nedashkovskaya O."/>
            <person name="Seitkalieva A."/>
            <person name="Podvolotskaya A."/>
            <person name="Tekutyeva L."/>
            <person name="Balabanova L."/>
        </authorList>
    </citation>
    <scope>NUCLEOTIDE SEQUENCE</scope>
    <source>
        <strain evidence="1">KMM 6838</strain>
    </source>
</reference>
<accession>A0AB35HWG5</accession>
<comment type="caution">
    <text evidence="1">The sequence shown here is derived from an EMBL/GenBank/DDBJ whole genome shotgun (WGS) entry which is preliminary data.</text>
</comment>
<dbReference type="PANTHER" id="PTHR34322:SF2">
    <property type="entry name" value="TRANSPOSASE IS200-LIKE DOMAIN-CONTAINING PROTEIN"/>
    <property type="match status" value="1"/>
</dbReference>
<sequence>MGLPRKSPISLEATPYYHCVSRCVRRAFLCGRDERTGRCFEHRRQWIEDRLLELVGVSALDICAYAVMSNHYHVVLHINIGEAESWTLSEVVDRWHQLCKGSLLSQRFNLER</sequence>
<protein>
    <recommendedName>
        <fullName evidence="3">Transposase</fullName>
    </recommendedName>
</protein>
<proteinExistence type="predicted"/>
<evidence type="ECO:0000313" key="2">
    <source>
        <dbReference type="Proteomes" id="UP001209730"/>
    </source>
</evidence>
<dbReference type="RefSeq" id="WP_156481441.1">
    <property type="nucleotide sequence ID" value="NZ_CP014864.1"/>
</dbReference>
<gene>
    <name evidence="1" type="ORF">OQJ68_06900</name>
</gene>
<dbReference type="SUPFAM" id="SSF143422">
    <property type="entry name" value="Transposase IS200-like"/>
    <property type="match status" value="1"/>
</dbReference>
<dbReference type="GO" id="GO:0003677">
    <property type="term" value="F:DNA binding"/>
    <property type="evidence" value="ECO:0007669"/>
    <property type="project" value="InterPro"/>
</dbReference>
<dbReference type="AlphaFoldDB" id="A0AB35HWG5"/>
<dbReference type="GO" id="GO:0006313">
    <property type="term" value="P:DNA transposition"/>
    <property type="evidence" value="ECO:0007669"/>
    <property type="project" value="InterPro"/>
</dbReference>
<evidence type="ECO:0000313" key="1">
    <source>
        <dbReference type="EMBL" id="MCX2801510.1"/>
    </source>
</evidence>